<dbReference type="KEGG" id="mtun:MTUNDRAET4_1968"/>
<dbReference type="InterPro" id="IPR025534">
    <property type="entry name" value="DUF4420"/>
</dbReference>
<organism evidence="1 2">
    <name type="scientific">Methylocella tundrae</name>
    <dbReference type="NCBI Taxonomy" id="227605"/>
    <lineage>
        <taxon>Bacteria</taxon>
        <taxon>Pseudomonadati</taxon>
        <taxon>Pseudomonadota</taxon>
        <taxon>Alphaproteobacteria</taxon>
        <taxon>Hyphomicrobiales</taxon>
        <taxon>Beijerinckiaceae</taxon>
        <taxon>Methylocella</taxon>
    </lineage>
</organism>
<gene>
    <name evidence="1" type="ORF">MTUNDRAET4_1968</name>
</gene>
<sequence length="334" mass="36770">MTGWSEDGLARAWRALARQKAGEDWRFVHLTTIGQVSVEAGCHLPAAREALIVSFPGALPINPALLPEGKGFDVTLIDDQHAFQGRTAIALVRRVEGSPDIFAVIVVDVLRTLETAASDTQRDVLDVFLERVREWQTFMARKHRPLSPDAQVGLIGELWMLSALMDSPLGPDALECWQGPLKAAQDFHLRGGGIEVKSTARTGAFLARINSIEQLDSDRVPLFLCALRFEENKDGEPLVGMVTSMRERFMAADLRRAFDALLLVMGYLDEHAPFYGRALALKEARAFRVEGDMPHLTRAALPAAVRSAAYVLDLDVLGIPTFGIRDTLQAFGLD</sequence>
<dbReference type="OrthoDB" id="2808696at2"/>
<reference evidence="1 2" key="1">
    <citation type="submission" date="2019-03" db="EMBL/GenBank/DDBJ databases">
        <authorList>
            <person name="Kox A.R. M."/>
        </authorList>
    </citation>
    <scope>NUCLEOTIDE SEQUENCE [LARGE SCALE GENOMIC DNA]</scope>
    <source>
        <strain evidence="1">MTUNDRAET4 annotated genome</strain>
    </source>
</reference>
<dbReference type="RefSeq" id="WP_134488978.1">
    <property type="nucleotide sequence ID" value="NZ_CP139089.1"/>
</dbReference>
<evidence type="ECO:0000313" key="1">
    <source>
        <dbReference type="EMBL" id="VFU08861.1"/>
    </source>
</evidence>
<evidence type="ECO:0008006" key="3">
    <source>
        <dbReference type="Google" id="ProtNLM"/>
    </source>
</evidence>
<dbReference type="Pfam" id="PF14390">
    <property type="entry name" value="DUF4420"/>
    <property type="match status" value="1"/>
</dbReference>
<protein>
    <recommendedName>
        <fullName evidence="3">PD-(D/E)XK motif protein</fullName>
    </recommendedName>
</protein>
<name>A0A4U8YY04_METTU</name>
<evidence type="ECO:0000313" key="2">
    <source>
        <dbReference type="Proteomes" id="UP000294360"/>
    </source>
</evidence>
<dbReference type="AlphaFoldDB" id="A0A4U8YY04"/>
<accession>A0A4U8YY04</accession>
<proteinExistence type="predicted"/>
<dbReference type="EMBL" id="LR536450">
    <property type="protein sequence ID" value="VFU08861.1"/>
    <property type="molecule type" value="Genomic_DNA"/>
</dbReference>
<dbReference type="Proteomes" id="UP000294360">
    <property type="component" value="Chromosome"/>
</dbReference>